<evidence type="ECO:0000313" key="2">
    <source>
        <dbReference type="Proteomes" id="UP000019141"/>
    </source>
</evidence>
<proteinExistence type="predicted"/>
<organism evidence="1 2">
    <name type="scientific">Entotheonella factor</name>
    <dbReference type="NCBI Taxonomy" id="1429438"/>
    <lineage>
        <taxon>Bacteria</taxon>
        <taxon>Pseudomonadati</taxon>
        <taxon>Nitrospinota/Tectimicrobiota group</taxon>
        <taxon>Candidatus Tectimicrobiota</taxon>
        <taxon>Candidatus Entotheonellia</taxon>
        <taxon>Candidatus Entotheonellales</taxon>
        <taxon>Candidatus Entotheonellaceae</taxon>
        <taxon>Candidatus Entotheonella</taxon>
    </lineage>
</organism>
<dbReference type="Proteomes" id="UP000019141">
    <property type="component" value="Unassembled WGS sequence"/>
</dbReference>
<protein>
    <recommendedName>
        <fullName evidence="3">Phasin domain-containing protein</fullName>
    </recommendedName>
</protein>
<comment type="caution">
    <text evidence="1">The sequence shown here is derived from an EMBL/GenBank/DDBJ whole genome shotgun (WGS) entry which is preliminary data.</text>
</comment>
<reference evidence="1 2" key="1">
    <citation type="journal article" date="2014" name="Nature">
        <title>An environmental bacterial taxon with a large and distinct metabolic repertoire.</title>
        <authorList>
            <person name="Wilson M.C."/>
            <person name="Mori T."/>
            <person name="Ruckert C."/>
            <person name="Uria A.R."/>
            <person name="Helf M.J."/>
            <person name="Takada K."/>
            <person name="Gernert C."/>
            <person name="Steffens U.A."/>
            <person name="Heycke N."/>
            <person name="Schmitt S."/>
            <person name="Rinke C."/>
            <person name="Helfrich E.J."/>
            <person name="Brachmann A.O."/>
            <person name="Gurgui C."/>
            <person name="Wakimoto T."/>
            <person name="Kracht M."/>
            <person name="Crusemann M."/>
            <person name="Hentschel U."/>
            <person name="Abe I."/>
            <person name="Matsunaga S."/>
            <person name="Kalinowski J."/>
            <person name="Takeyama H."/>
            <person name="Piel J."/>
        </authorList>
    </citation>
    <scope>NUCLEOTIDE SEQUENCE [LARGE SCALE GENOMIC DNA]</scope>
    <source>
        <strain evidence="2">TSY1</strain>
    </source>
</reference>
<evidence type="ECO:0000313" key="1">
    <source>
        <dbReference type="EMBL" id="ETW96814.1"/>
    </source>
</evidence>
<evidence type="ECO:0008006" key="3">
    <source>
        <dbReference type="Google" id="ProtNLM"/>
    </source>
</evidence>
<accession>W4LG12</accession>
<dbReference type="AlphaFoldDB" id="W4LG12"/>
<dbReference type="HOGENOM" id="CLU_1737187_0_0_7"/>
<gene>
    <name evidence="1" type="ORF">ETSY1_25140</name>
</gene>
<keyword evidence="2" id="KW-1185">Reference proteome</keyword>
<dbReference type="EMBL" id="AZHW01000740">
    <property type="protein sequence ID" value="ETW96814.1"/>
    <property type="molecule type" value="Genomic_DNA"/>
</dbReference>
<name>W4LG12_ENTF1</name>
<sequence>MAEQTQAKTPPAEPVNPATQWANKAFEVWSAYADANLKATRQWTDFAANATKESVSLYAELQAANVEALQEGQAYIAKRISDMPAEMMNPKDACQKAMSEFGTSAEKFSKLVQSNTHAVIRSTEQYWLTAQKTGNSIRDTYSQAYEKLTTLYTSS</sequence>